<accession>A0A087T653</accession>
<dbReference type="EMBL" id="KK113610">
    <property type="protein sequence ID" value="KFM60592.1"/>
    <property type="molecule type" value="Genomic_DNA"/>
</dbReference>
<dbReference type="Pfam" id="PF08584">
    <property type="entry name" value="Ribonuc_P_40"/>
    <property type="match status" value="1"/>
</dbReference>
<dbReference type="GO" id="GO:0004526">
    <property type="term" value="F:ribonuclease P activity"/>
    <property type="evidence" value="ECO:0007669"/>
    <property type="project" value="TreeGrafter"/>
</dbReference>
<dbReference type="STRING" id="407821.A0A087T653"/>
<dbReference type="GO" id="GO:0000172">
    <property type="term" value="C:ribonuclease MRP complex"/>
    <property type="evidence" value="ECO:0007669"/>
    <property type="project" value="TreeGrafter"/>
</dbReference>
<keyword evidence="2" id="KW-1185">Reference proteome</keyword>
<dbReference type="OrthoDB" id="446759at2759"/>
<reference evidence="1 2" key="1">
    <citation type="submission" date="2013-11" db="EMBL/GenBank/DDBJ databases">
        <title>Genome sequencing of Stegodyphus mimosarum.</title>
        <authorList>
            <person name="Bechsgaard J."/>
        </authorList>
    </citation>
    <scope>NUCLEOTIDE SEQUENCE [LARGE SCALE GENOMIC DNA]</scope>
</reference>
<name>A0A087T653_STEMI</name>
<evidence type="ECO:0000313" key="1">
    <source>
        <dbReference type="EMBL" id="KFM60592.1"/>
    </source>
</evidence>
<dbReference type="GO" id="GO:0000447">
    <property type="term" value="P:endonucleolytic cleavage in ITS1 to separate SSU-rRNA from 5.8S rRNA and LSU-rRNA from tricistronic rRNA transcript (SSU-rRNA, 5.8S rRNA, LSU-rRNA)"/>
    <property type="evidence" value="ECO:0007669"/>
    <property type="project" value="TreeGrafter"/>
</dbReference>
<dbReference type="Proteomes" id="UP000054359">
    <property type="component" value="Unassembled WGS sequence"/>
</dbReference>
<feature type="non-terminal residue" evidence="1">
    <location>
        <position position="345"/>
    </location>
</feature>
<proteinExistence type="predicted"/>
<dbReference type="OMA" id="TLRWIPP"/>
<dbReference type="PANTHER" id="PTHR15396:SF1">
    <property type="entry name" value="RIBONUCLEASE P PROTEIN SUBUNIT P40"/>
    <property type="match status" value="1"/>
</dbReference>
<dbReference type="GO" id="GO:0030681">
    <property type="term" value="C:multimeric ribonuclease P complex"/>
    <property type="evidence" value="ECO:0007669"/>
    <property type="project" value="TreeGrafter"/>
</dbReference>
<dbReference type="GO" id="GO:0001682">
    <property type="term" value="P:tRNA 5'-leader removal"/>
    <property type="evidence" value="ECO:0007669"/>
    <property type="project" value="InterPro"/>
</dbReference>
<dbReference type="InterPro" id="IPR013893">
    <property type="entry name" value="RNase_P_Rpp40"/>
</dbReference>
<dbReference type="PANTHER" id="PTHR15396">
    <property type="entry name" value="RIBONUCLEASE P PROTEIN SUBUNIT P40"/>
    <property type="match status" value="1"/>
</dbReference>
<evidence type="ECO:0000313" key="2">
    <source>
        <dbReference type="Proteomes" id="UP000054359"/>
    </source>
</evidence>
<dbReference type="AlphaFoldDB" id="A0A087T653"/>
<dbReference type="GO" id="GO:0000171">
    <property type="term" value="F:ribonuclease MRP activity"/>
    <property type="evidence" value="ECO:0007669"/>
    <property type="project" value="TreeGrafter"/>
</dbReference>
<protein>
    <submittedName>
        <fullName evidence="1">Ribonuclease P protein subunit p40</fullName>
    </submittedName>
</protein>
<gene>
    <name evidence="1" type="ORF">X975_03986</name>
</gene>
<sequence>MQNFLCPPNNLKFFHMDEKNILKNGDLFNSFPIHSVHLLIPAPKSFIENYEGVLNSDDAIYFLAKQITASSLIEEVFLTHFIKNGVLQAVPHNIKADNNFVSITSSGKLILSLRKDIASCLSLAKVCAGKRKKNIREDFQTCVIEMKDSNFFPGKKLYKSVLHELTKIDYLHFDLLLSWKSNGDICSHSLKKYFESQGYECIAFEPTYRQSCKISVSVPIINFELLEANILEDVLEWIGAHICEIDYPDDADSYISKFAVPKPSQVVDRLFTASWKGFFSAHQVFCLIEEMKKILEKNPYLPFVASLISGFQDCYVIYKGSEHLSSADKLICLILSRQCNYFVVT</sequence>
<organism evidence="1 2">
    <name type="scientific">Stegodyphus mimosarum</name>
    <name type="common">African social velvet spider</name>
    <dbReference type="NCBI Taxonomy" id="407821"/>
    <lineage>
        <taxon>Eukaryota</taxon>
        <taxon>Metazoa</taxon>
        <taxon>Ecdysozoa</taxon>
        <taxon>Arthropoda</taxon>
        <taxon>Chelicerata</taxon>
        <taxon>Arachnida</taxon>
        <taxon>Araneae</taxon>
        <taxon>Araneomorphae</taxon>
        <taxon>Entelegynae</taxon>
        <taxon>Eresoidea</taxon>
        <taxon>Eresidae</taxon>
        <taxon>Stegodyphus</taxon>
    </lineage>
</organism>